<accession>L9YG89</accession>
<comment type="caution">
    <text evidence="1">The sequence shown here is derived from an EMBL/GenBank/DDBJ whole genome shotgun (WGS) entry which is preliminary data.</text>
</comment>
<dbReference type="Gene3D" id="2.10.260.10">
    <property type="match status" value="1"/>
</dbReference>
<evidence type="ECO:0008006" key="3">
    <source>
        <dbReference type="Google" id="ProtNLM"/>
    </source>
</evidence>
<name>L9YG89_NATGS</name>
<proteinExistence type="predicted"/>
<dbReference type="EMBL" id="AOIC01000025">
    <property type="protein sequence ID" value="ELY72547.1"/>
    <property type="molecule type" value="Genomic_DNA"/>
</dbReference>
<protein>
    <recommendedName>
        <fullName evidence="3">SpoVT-AbrB domain-containing protein</fullName>
    </recommendedName>
</protein>
<sequence length="81" mass="9377">MYILRNMVKKVFLTILRCHSTMTKKTVKVRGRKGTATMDISIPASITRKHDVERGDVFAIEETEDDEGRLILKYTRVYDGE</sequence>
<gene>
    <name evidence="1" type="ORF">C490_03123</name>
</gene>
<reference evidence="1 2" key="1">
    <citation type="journal article" date="2014" name="PLoS Genet.">
        <title>Phylogenetically driven sequencing of extremely halophilic archaea reveals strategies for static and dynamic osmo-response.</title>
        <authorList>
            <person name="Becker E.A."/>
            <person name="Seitzer P.M."/>
            <person name="Tritt A."/>
            <person name="Larsen D."/>
            <person name="Krusor M."/>
            <person name="Yao A.I."/>
            <person name="Wu D."/>
            <person name="Madern D."/>
            <person name="Eisen J.A."/>
            <person name="Darling A.E."/>
            <person name="Facciotti M.T."/>
        </authorList>
    </citation>
    <scope>NUCLEOTIDE SEQUENCE [LARGE SCALE GENOMIC DNA]</scope>
    <source>
        <strain evidence="1 2">SP2</strain>
    </source>
</reference>
<dbReference type="Proteomes" id="UP000011613">
    <property type="component" value="Unassembled WGS sequence"/>
</dbReference>
<organism evidence="1 2">
    <name type="scientific">Natronobacterium gregoryi (strain ATCC 43098 / DSM 3393 / CCM 3738 / CIP 104747 / IAM 13177 / JCM 8860 / NBRC 102187 / NCIMB 2189 / SP2)</name>
    <dbReference type="NCBI Taxonomy" id="797304"/>
    <lineage>
        <taxon>Archaea</taxon>
        <taxon>Methanobacteriati</taxon>
        <taxon>Methanobacteriota</taxon>
        <taxon>Stenosarchaea group</taxon>
        <taxon>Halobacteria</taxon>
        <taxon>Halobacteriales</taxon>
        <taxon>Natrialbaceae</taxon>
        <taxon>Natronobacterium</taxon>
    </lineage>
</organism>
<dbReference type="AlphaFoldDB" id="L9YG89"/>
<evidence type="ECO:0000313" key="2">
    <source>
        <dbReference type="Proteomes" id="UP000011613"/>
    </source>
</evidence>
<evidence type="ECO:0000313" key="1">
    <source>
        <dbReference type="EMBL" id="ELY72547.1"/>
    </source>
</evidence>